<feature type="coiled-coil region" evidence="2">
    <location>
        <begin position="2021"/>
        <end position="2157"/>
    </location>
</feature>
<dbReference type="EMBL" id="JAGKQM010000005">
    <property type="protein sequence ID" value="KAH0924743.1"/>
    <property type="molecule type" value="Genomic_DNA"/>
</dbReference>
<dbReference type="PROSITE" id="PS50144">
    <property type="entry name" value="MATH"/>
    <property type="match status" value="6"/>
</dbReference>
<feature type="domain" description="MATH" evidence="3">
    <location>
        <begin position="487"/>
        <end position="614"/>
    </location>
</feature>
<dbReference type="InterPro" id="IPR002083">
    <property type="entry name" value="MATH/TRAF_dom"/>
</dbReference>
<feature type="coiled-coil region" evidence="2">
    <location>
        <begin position="417"/>
        <end position="444"/>
    </location>
</feature>
<dbReference type="SUPFAM" id="SSF49599">
    <property type="entry name" value="TRAF domain-like"/>
    <property type="match status" value="7"/>
</dbReference>
<dbReference type="CDD" id="cd00121">
    <property type="entry name" value="MATH"/>
    <property type="match status" value="7"/>
</dbReference>
<accession>A0ABQ8D7I8</accession>
<feature type="domain" description="MATH" evidence="3">
    <location>
        <begin position="2165"/>
        <end position="2291"/>
    </location>
</feature>
<evidence type="ECO:0000313" key="4">
    <source>
        <dbReference type="EMBL" id="KAH0924743.1"/>
    </source>
</evidence>
<dbReference type="InterPro" id="IPR008974">
    <property type="entry name" value="TRAF-like"/>
</dbReference>
<feature type="coiled-coil region" evidence="2">
    <location>
        <begin position="1683"/>
        <end position="1710"/>
    </location>
</feature>
<feature type="domain" description="MATH" evidence="3">
    <location>
        <begin position="214"/>
        <end position="351"/>
    </location>
</feature>
<dbReference type="Gene3D" id="2.60.210.10">
    <property type="entry name" value="Apoptosis, Tumor Necrosis Factor Receptor Associated Protein 2, Chain A"/>
    <property type="match status" value="6"/>
</dbReference>
<feature type="coiled-coil region" evidence="2">
    <location>
        <begin position="1619"/>
        <end position="1646"/>
    </location>
</feature>
<feature type="domain" description="MATH" evidence="3">
    <location>
        <begin position="848"/>
        <end position="973"/>
    </location>
</feature>
<keyword evidence="1 2" id="KW-0175">Coiled coil</keyword>
<feature type="coiled-coil region" evidence="2">
    <location>
        <begin position="2379"/>
        <end position="2413"/>
    </location>
</feature>
<feature type="coiled-coil region" evidence="2">
    <location>
        <begin position="1307"/>
        <end position="1353"/>
    </location>
</feature>
<dbReference type="SMART" id="SM00061">
    <property type="entry name" value="MATH"/>
    <property type="match status" value="6"/>
</dbReference>
<feature type="coiled-coil region" evidence="2">
    <location>
        <begin position="1054"/>
        <end position="1081"/>
    </location>
</feature>
<dbReference type="Proteomes" id="UP000824890">
    <property type="component" value="Unassembled WGS sequence"/>
</dbReference>
<dbReference type="PANTHER" id="PTHR46236:SF24">
    <property type="entry name" value="MATH DOMAIN-CONTAINING PROTEIN"/>
    <property type="match status" value="1"/>
</dbReference>
<protein>
    <recommendedName>
        <fullName evidence="3">MATH domain-containing protein</fullName>
    </recommendedName>
</protein>
<comment type="caution">
    <text evidence="4">The sequence shown here is derived from an EMBL/GenBank/DDBJ whole genome shotgun (WGS) entry which is preliminary data.</text>
</comment>
<feature type="coiled-coil region" evidence="2">
    <location>
        <begin position="1775"/>
        <end position="1820"/>
    </location>
</feature>
<evidence type="ECO:0000256" key="1">
    <source>
        <dbReference type="ARBA" id="ARBA00023054"/>
    </source>
</evidence>
<reference evidence="4 5" key="1">
    <citation type="submission" date="2021-05" db="EMBL/GenBank/DDBJ databases">
        <title>Genome Assembly of Synthetic Allotetraploid Brassica napus Reveals Homoeologous Exchanges between Subgenomes.</title>
        <authorList>
            <person name="Davis J.T."/>
        </authorList>
    </citation>
    <scope>NUCLEOTIDE SEQUENCE [LARGE SCALE GENOMIC DNA]</scope>
    <source>
        <strain evidence="5">cv. Da-Ae</strain>
        <tissue evidence="4">Seedling</tissue>
    </source>
</reference>
<gene>
    <name evidence="4" type="ORF">HID58_016999</name>
</gene>
<keyword evidence="5" id="KW-1185">Reference proteome</keyword>
<feature type="domain" description="MATH" evidence="3">
    <location>
        <begin position="1383"/>
        <end position="1509"/>
    </location>
</feature>
<dbReference type="PANTHER" id="PTHR46236">
    <property type="entry name" value="TRAF-LIKE SUPERFAMILY PROTEIN"/>
    <property type="match status" value="1"/>
</dbReference>
<evidence type="ECO:0000259" key="3">
    <source>
        <dbReference type="PROSITE" id="PS50144"/>
    </source>
</evidence>
<proteinExistence type="predicted"/>
<feature type="domain" description="MATH" evidence="3">
    <location>
        <begin position="1846"/>
        <end position="1964"/>
    </location>
</feature>
<organism evidence="4 5">
    <name type="scientific">Brassica napus</name>
    <name type="common">Rape</name>
    <dbReference type="NCBI Taxonomy" id="3708"/>
    <lineage>
        <taxon>Eukaryota</taxon>
        <taxon>Viridiplantae</taxon>
        <taxon>Streptophyta</taxon>
        <taxon>Embryophyta</taxon>
        <taxon>Tracheophyta</taxon>
        <taxon>Spermatophyta</taxon>
        <taxon>Magnoliopsida</taxon>
        <taxon>eudicotyledons</taxon>
        <taxon>Gunneridae</taxon>
        <taxon>Pentapetalae</taxon>
        <taxon>rosids</taxon>
        <taxon>malvids</taxon>
        <taxon>Brassicales</taxon>
        <taxon>Brassicaceae</taxon>
        <taxon>Brassiceae</taxon>
        <taxon>Brassica</taxon>
    </lineage>
</organism>
<dbReference type="InterPro" id="IPR050804">
    <property type="entry name" value="MCC"/>
</dbReference>
<feature type="non-terminal residue" evidence="4">
    <location>
        <position position="1"/>
    </location>
</feature>
<sequence length="2423" mass="278504">LFSNHEIKLIKHVESKSKLQIEELWKKKKKADRIFSKIFVAGGCEWNVSFYFTVLNHRKIERCRSEIVESKVLDAEDSSWGFLKAFRRSQLKEKWFMGKDSLSIELWTEKAKMYQRKRLRISTVFRFLLLIEEDIRSLAEHPDIALGFKPKSQVVKTAYMNLEEVGFKIDWLKSKLENNFLERKKDDADGSRVQQLEERVKNLEDVSLEKKKADEAYGFRVQQFEESVKKLEMMVSVLKAKLDQEKAKSDSDDFLFLYVYPKGDLHADNHLSVYLRVANPKSLQIGWKRNVSFYFVVLNHRNKERCIYLPVMNKVFDAENPAWGFPKLFPLSQLKEECFMGKESVIIDVCVNVIEAVDGESKYVPEKETMDINGFQVSASLGCFMTYIFRWIDCLKSKLEDVSLEKKKSDDADGSRVQQLEESVENLETMVSDLKAKLDEEKAKSSSDEFLLVNAQIINVRCSSSVWSNLDSNPEKQSRALFMASKAEYFTLEIGNFSNKEAVIASNVFEAGGCEWYVSVHPKGVSGRFNGHLCLFLNVANRKSLRTGWRRSVKFCFLVLNESSKELYRSPVEMASSLFCAWNPTWGIRKILPLSMFQEKGFLEKDVLIIEVYIKVVEAFDGEEGDFDGEGGDITGFQVFADYVASVKKIFEEQVLKTDYKNALSKACSKLSELVEVGFKLDWLKSKFDELSFKRKNADGVDDESLVQQLEERIKNLELMVSGFEKDCLKSKLEESIKNPEMMELGFKLDSLTSKLEEVSLEKKKSYDADESLVQQQEERIKNLELMERVKDLEVMKVGSKLDCLNTKIEENVKNTELMVSCIKVELDKKKDKSTADGFLLSNMWDQNPSFRFEVDNFSDKEAAIASHVFVAGRCEWYLAVHPQGHNDHLSLFLYVANRESLRTGWKRSAKYYFRLLNESNKQLYKSPVYGGKKSLVFGASHPEWGASKTLPLSTFQKQGFLENDKLIIEVYIQVVEAFDGEGGDINSFQVFAAHVASVKKTFAEHVAKTEYKNTLSNACSKLSELAEVGVKLEWLKSKFDEVSFKRKNADGAAADDESLVQQLEERIKNLELMGSGFNKDCLNLKSKWKKSHAADECRFQKLEESVKNLELMELGLKLESLKSTLEEVSLDKKKSHDADEFRAQLLEGRLKKIELMKTGSKLEILKSKLEEIALERRESYDADESRVQQLEERINNIELMDIEFKLDCVNIKLDTSDESLVQQLDERVKDMSRKVGFKLDCLNTTIEERSLERKKSDDARFQQFEESVKNIELMVSCLKVELDKKKDKSTAEGFLLDRVMGVEFKLDSLNTKLEEISKEKKKADDADHGSLVQQLEESVKNIELMVSHLKVELDKKKNISSADGFLLLEKLERVWLDMWNQRPSYRFEIDNFSEKKALISSKTFVSGGCEWYLQINPKGDRISDGHLPLYLYVANSTTLRTGWKRSANYYFVLLNQSDKELHRSPISLSTNLFCAKTPAWGFAKTIPVSKFQEKGFLEKDRLIIEVIKVGKIFTEHPDIALDFKPTKQEVKTAYMNVLLRVIKTLNKPPKSLSETRLNKASSELKERLKHIELKLDEVSFVSKLSDDDNESRAQQVEERVKDLKLKLDEVSFGRKLSDDDNESRAQQVEERVKNLELKLDEVSLGRKKADDTNESRAQQVEDRVEDLELKLDEVSFGRKLSDDDNESRAQQVEERVKNLELKLDEVSLGRKKADDTNEFRAKQVEKRVKNLELMELELNMCWKPKLDELEGKKTDDAIIFEQIEDRVMGIEFKLDSLNTKLEEISKEKKKADDADGSLVQQLEESVKNIELMVSHLKVEIDKKKNISSDDGFLLGKVWIDMSNRKPSFRFEIDNFSEKKANAISSNTFKSGGCEWFLAVYPKGDRLADGHLSLYLQVANDTTLQPGWKRSKELYETGLGQSSFCAENPAWVGKIFTEHPDIAKDFKPTKQEVKTAYMNVLLRVIKTLNKPPKSLSETRLNKASSELSELMNVGFKLDWLKLKLDEVTLERKKPDADGSKVQQLEERVKHLELKLDEVNESRTQQVEERVKKLELKLQQASFSKSLSDDANEYRAQQVEERVTNLEMMEVSLERKKTDDTNESRAQQVEKHLESLITKLEEISQEKKKADDADGSLVQKHEESLKNIELMVSHLKVEVDKKKNIASDDGFEIDNLSEKKAVISSKTFVSGGCEWYLDIYPKGDRLANGHLSMYLSVANSTKLRTGWKRSVNYYFVLLNQSDKELHRSPIGQGVNLYCASHPSWGFGKVLPVSKFQEKGFLEKDKLIIEVYIKVTKVGKVFTDHPDIALDVKPTKQEVKTAYMHVLLRVIKTLNKPPKSLSETTLNKASSDLSELMDVGFKLDWLKLKFDEVSLERKKADDTNESRAQRLEKQLKNLELMVSDIKVELDKKKNISSDDGFLLVD</sequence>
<evidence type="ECO:0000313" key="5">
    <source>
        <dbReference type="Proteomes" id="UP000824890"/>
    </source>
</evidence>
<feature type="coiled-coil region" evidence="2">
    <location>
        <begin position="193"/>
        <end position="248"/>
    </location>
</feature>
<evidence type="ECO:0000256" key="2">
    <source>
        <dbReference type="SAM" id="Coils"/>
    </source>
</evidence>
<dbReference type="Pfam" id="PF22486">
    <property type="entry name" value="MATH_2"/>
    <property type="match status" value="6"/>
</dbReference>
<name>A0ABQ8D7I8_BRANA</name>